<comment type="similarity">
    <text evidence="1">Belongs to the glycosyl hydrolase 16 family.</text>
</comment>
<gene>
    <name evidence="3" type="ORF">UFOPK3482_00412</name>
</gene>
<reference evidence="3" key="1">
    <citation type="submission" date="2020-05" db="EMBL/GenBank/DDBJ databases">
        <authorList>
            <person name="Chiriac C."/>
            <person name="Salcher M."/>
            <person name="Ghai R."/>
            <person name="Kavagutti S V."/>
        </authorList>
    </citation>
    <scope>NUCLEOTIDE SEQUENCE</scope>
</reference>
<dbReference type="Gene3D" id="2.60.120.200">
    <property type="match status" value="1"/>
</dbReference>
<evidence type="ECO:0000256" key="1">
    <source>
        <dbReference type="ARBA" id="ARBA00006865"/>
    </source>
</evidence>
<feature type="domain" description="GH16" evidence="2">
    <location>
        <begin position="44"/>
        <end position="287"/>
    </location>
</feature>
<dbReference type="GO" id="GO:0005975">
    <property type="term" value="P:carbohydrate metabolic process"/>
    <property type="evidence" value="ECO:0007669"/>
    <property type="project" value="InterPro"/>
</dbReference>
<dbReference type="SUPFAM" id="SSF49899">
    <property type="entry name" value="Concanavalin A-like lectins/glucanases"/>
    <property type="match status" value="1"/>
</dbReference>
<protein>
    <submittedName>
        <fullName evidence="3">Unannotated protein</fullName>
    </submittedName>
</protein>
<dbReference type="PROSITE" id="PS51762">
    <property type="entry name" value="GH16_2"/>
    <property type="match status" value="1"/>
</dbReference>
<evidence type="ECO:0000313" key="3">
    <source>
        <dbReference type="EMBL" id="CAB4884077.1"/>
    </source>
</evidence>
<dbReference type="GO" id="GO:0004553">
    <property type="term" value="F:hydrolase activity, hydrolyzing O-glycosyl compounds"/>
    <property type="evidence" value="ECO:0007669"/>
    <property type="project" value="InterPro"/>
</dbReference>
<proteinExistence type="inferred from homology"/>
<dbReference type="AlphaFoldDB" id="A0A6J7EL03"/>
<organism evidence="3">
    <name type="scientific">freshwater metagenome</name>
    <dbReference type="NCBI Taxonomy" id="449393"/>
    <lineage>
        <taxon>unclassified sequences</taxon>
        <taxon>metagenomes</taxon>
        <taxon>ecological metagenomes</taxon>
    </lineage>
</organism>
<dbReference type="PANTHER" id="PTHR10963:SF55">
    <property type="entry name" value="GLYCOSIDE HYDROLASE FAMILY 16 PROTEIN"/>
    <property type="match status" value="1"/>
</dbReference>
<accession>A0A6J7EL03</accession>
<dbReference type="CDD" id="cd08023">
    <property type="entry name" value="GH16_laminarinase_like"/>
    <property type="match status" value="1"/>
</dbReference>
<dbReference type="EMBL" id="CAFBLZ010000023">
    <property type="protein sequence ID" value="CAB4884077.1"/>
    <property type="molecule type" value="Genomic_DNA"/>
</dbReference>
<name>A0A6J7EL03_9ZZZZ</name>
<dbReference type="InterPro" id="IPR050546">
    <property type="entry name" value="Glycosyl_Hydrlase_16"/>
</dbReference>
<dbReference type="PANTHER" id="PTHR10963">
    <property type="entry name" value="GLYCOSYL HYDROLASE-RELATED"/>
    <property type="match status" value="1"/>
</dbReference>
<dbReference type="Pfam" id="PF00722">
    <property type="entry name" value="Glyco_hydro_16"/>
    <property type="match status" value="1"/>
</dbReference>
<dbReference type="InterPro" id="IPR013320">
    <property type="entry name" value="ConA-like_dom_sf"/>
</dbReference>
<evidence type="ECO:0000259" key="2">
    <source>
        <dbReference type="PROSITE" id="PS51762"/>
    </source>
</evidence>
<dbReference type="InterPro" id="IPR000757">
    <property type="entry name" value="Beta-glucanase-like"/>
</dbReference>
<sequence length="293" mass="31695">MIRRIFRGATIALLPALIAPALLGAPAAEGAPKLKLLWSETFKGKAGAAPNPKFWNSEFGDGSAQNIPGWGNNERQFYKADQAKLIGGTGGLSITTKRPAEADQPLCYYGSCDWISARITTSKKVSFQYGLIEARIKMPSGGGTWPAFWLLGTSLNNKVAWPACGEIDIVEAQGNNPVNVIGSIHGPNYAGGAAKTFTTFTDAELSEDYHTYGILWAPNKISWLLDGKTYYTQKKSDVAPDAWPFNAPFFMILNLAMGGNLGGDIDPMLDEGTMNVQWIKYSSVNGQGKVTYK</sequence>